<proteinExistence type="predicted"/>
<accession>A0A1Z5RAF5</accession>
<dbReference type="InterPro" id="IPR056673">
    <property type="entry name" value="DUF7771"/>
</dbReference>
<dbReference type="Gramene" id="OQU80421">
    <property type="protein sequence ID" value="OQU80421"/>
    <property type="gene ID" value="SORBI_3007G125800"/>
</dbReference>
<dbReference type="FunCoup" id="A0A1Z5RAF5">
    <property type="interactions" value="348"/>
</dbReference>
<dbReference type="PANTHER" id="PTHR36487">
    <property type="entry name" value="OS09G0296500 PROTEIN-RELATED"/>
    <property type="match status" value="1"/>
</dbReference>
<name>A0A1Z5RAF5_SORBI</name>
<feature type="domain" description="DUF7771" evidence="1">
    <location>
        <begin position="159"/>
        <end position="255"/>
    </location>
</feature>
<keyword evidence="3" id="KW-1185">Reference proteome</keyword>
<protein>
    <recommendedName>
        <fullName evidence="1">DUF7771 domain-containing protein</fullName>
    </recommendedName>
</protein>
<dbReference type="AlphaFoldDB" id="A0A1Z5RAF5"/>
<evidence type="ECO:0000313" key="3">
    <source>
        <dbReference type="Proteomes" id="UP000000768"/>
    </source>
</evidence>
<reference evidence="3" key="2">
    <citation type="journal article" date="2018" name="Plant J.">
        <title>The Sorghum bicolor reference genome: improved assembly, gene annotations, a transcriptome atlas, and signatures of genome organization.</title>
        <authorList>
            <person name="McCormick R.F."/>
            <person name="Truong S.K."/>
            <person name="Sreedasyam A."/>
            <person name="Jenkins J."/>
            <person name="Shu S."/>
            <person name="Sims D."/>
            <person name="Kennedy M."/>
            <person name="Amirebrahimi M."/>
            <person name="Weers B.D."/>
            <person name="McKinley B."/>
            <person name="Mattison A."/>
            <person name="Morishige D.T."/>
            <person name="Grimwood J."/>
            <person name="Schmutz J."/>
            <person name="Mullet J.E."/>
        </authorList>
    </citation>
    <scope>NUCLEOTIDE SEQUENCE [LARGE SCALE GENOMIC DNA]</scope>
    <source>
        <strain evidence="3">cv. BTx623</strain>
    </source>
</reference>
<dbReference type="InParanoid" id="A0A1Z5RAF5"/>
<organism evidence="2 3">
    <name type="scientific">Sorghum bicolor</name>
    <name type="common">Sorghum</name>
    <name type="synonym">Sorghum vulgare</name>
    <dbReference type="NCBI Taxonomy" id="4558"/>
    <lineage>
        <taxon>Eukaryota</taxon>
        <taxon>Viridiplantae</taxon>
        <taxon>Streptophyta</taxon>
        <taxon>Embryophyta</taxon>
        <taxon>Tracheophyta</taxon>
        <taxon>Spermatophyta</taxon>
        <taxon>Magnoliopsida</taxon>
        <taxon>Liliopsida</taxon>
        <taxon>Poales</taxon>
        <taxon>Poaceae</taxon>
        <taxon>PACMAD clade</taxon>
        <taxon>Panicoideae</taxon>
        <taxon>Andropogonodae</taxon>
        <taxon>Andropogoneae</taxon>
        <taxon>Sorghinae</taxon>
        <taxon>Sorghum</taxon>
    </lineage>
</organism>
<dbReference type="EMBL" id="CM000766">
    <property type="protein sequence ID" value="OQU80421.1"/>
    <property type="molecule type" value="Genomic_DNA"/>
</dbReference>
<dbReference type="OMA" id="FDCNIEN"/>
<sequence length="257" mass="28664">MEQYCKAAQLTPKSKMSKTSQAAGIHQRLRAALIAAAAAIILALLPVPVAASGPHPHPLVNLKPRLEVATINDATKDCFIPDKNGRKWPCSRVNNPAANLTMFDCNIENRMGVEMYLDCDGDQRAYYMASGDRRYESYASVFDPAPPPRYFNLERTSPKVSCEWGCDGNKMTGVVVWDEQWPEAWSCREVGGDGQCRIVFESNREVVLVTRAGRRVLGDLAIKECSKNWWGYGGWLPFGLGCTYPKHDHPYYGTIKS</sequence>
<dbReference type="PANTHER" id="PTHR36487:SF2">
    <property type="entry name" value="B1159F04.1 PROTEIN"/>
    <property type="match status" value="1"/>
</dbReference>
<evidence type="ECO:0000313" key="2">
    <source>
        <dbReference type="EMBL" id="OQU80421.1"/>
    </source>
</evidence>
<dbReference type="Proteomes" id="UP000000768">
    <property type="component" value="Chromosome 7"/>
</dbReference>
<dbReference type="Pfam" id="PF24974">
    <property type="entry name" value="DUF7771"/>
    <property type="match status" value="1"/>
</dbReference>
<evidence type="ECO:0000259" key="1">
    <source>
        <dbReference type="Pfam" id="PF24974"/>
    </source>
</evidence>
<dbReference type="eggNOG" id="ENOG502R3HW">
    <property type="taxonomic scope" value="Eukaryota"/>
</dbReference>
<gene>
    <name evidence="2" type="ORF">SORBI_3007G125800</name>
</gene>
<reference evidence="2 3" key="1">
    <citation type="journal article" date="2009" name="Nature">
        <title>The Sorghum bicolor genome and the diversification of grasses.</title>
        <authorList>
            <person name="Paterson A.H."/>
            <person name="Bowers J.E."/>
            <person name="Bruggmann R."/>
            <person name="Dubchak I."/>
            <person name="Grimwood J."/>
            <person name="Gundlach H."/>
            <person name="Haberer G."/>
            <person name="Hellsten U."/>
            <person name="Mitros T."/>
            <person name="Poliakov A."/>
            <person name="Schmutz J."/>
            <person name="Spannagl M."/>
            <person name="Tang H."/>
            <person name="Wang X."/>
            <person name="Wicker T."/>
            <person name="Bharti A.K."/>
            <person name="Chapman J."/>
            <person name="Feltus F.A."/>
            <person name="Gowik U."/>
            <person name="Grigoriev I.V."/>
            <person name="Lyons E."/>
            <person name="Maher C.A."/>
            <person name="Martis M."/>
            <person name="Narechania A."/>
            <person name="Otillar R.P."/>
            <person name="Penning B.W."/>
            <person name="Salamov A.A."/>
            <person name="Wang Y."/>
            <person name="Zhang L."/>
            <person name="Carpita N.C."/>
            <person name="Freeling M."/>
            <person name="Gingle A.R."/>
            <person name="Hash C.T."/>
            <person name="Keller B."/>
            <person name="Klein P."/>
            <person name="Kresovich S."/>
            <person name="McCann M.C."/>
            <person name="Ming R."/>
            <person name="Peterson D.G."/>
            <person name="Mehboob-ur-Rahman"/>
            <person name="Ware D."/>
            <person name="Westhoff P."/>
            <person name="Mayer K.F."/>
            <person name="Messing J."/>
            <person name="Rokhsar D.S."/>
        </authorList>
    </citation>
    <scope>NUCLEOTIDE SEQUENCE [LARGE SCALE GENOMIC DNA]</scope>
    <source>
        <strain evidence="3">cv. BTx623</strain>
    </source>
</reference>